<evidence type="ECO:0000313" key="2">
    <source>
        <dbReference type="Proteomes" id="UP001227162"/>
    </source>
</evidence>
<reference evidence="1" key="1">
    <citation type="submission" date="2022-07" db="EMBL/GenBank/DDBJ databases">
        <authorList>
            <person name="Otstavnykh N."/>
            <person name="Isaeva M."/>
            <person name="Bystritskaya E."/>
        </authorList>
    </citation>
    <scope>NUCLEOTIDE SEQUENCE</scope>
    <source>
        <strain evidence="1">10Alg 79</strain>
    </source>
</reference>
<evidence type="ECO:0000313" key="1">
    <source>
        <dbReference type="EMBL" id="MDQ2092979.1"/>
    </source>
</evidence>
<comment type="caution">
    <text evidence="1">The sequence shown here is derived from an EMBL/GenBank/DDBJ whole genome shotgun (WGS) entry which is preliminary data.</text>
</comment>
<reference evidence="1" key="2">
    <citation type="submission" date="2023-04" db="EMBL/GenBank/DDBJ databases">
        <title>'Rhodoalgimonas zhirmunskyi' gen. nov., isolated from a red alga.</title>
        <authorList>
            <person name="Nedashkovskaya O.I."/>
            <person name="Otstavnykh N.Y."/>
            <person name="Bystritskaya E.P."/>
            <person name="Balabanova L.A."/>
            <person name="Isaeva M.P."/>
        </authorList>
    </citation>
    <scope>NUCLEOTIDE SEQUENCE</scope>
    <source>
        <strain evidence="1">10Alg 79</strain>
    </source>
</reference>
<accession>A0AAJ1X4X3</accession>
<evidence type="ECO:0008006" key="3">
    <source>
        <dbReference type="Google" id="ProtNLM"/>
    </source>
</evidence>
<dbReference type="EMBL" id="JANFFA010000001">
    <property type="protein sequence ID" value="MDQ2092979.1"/>
    <property type="molecule type" value="Genomic_DNA"/>
</dbReference>
<dbReference type="SUPFAM" id="SSF52540">
    <property type="entry name" value="P-loop containing nucleoside triphosphate hydrolases"/>
    <property type="match status" value="1"/>
</dbReference>
<protein>
    <recommendedName>
        <fullName evidence="3">Sulfotransferase family protein</fullName>
    </recommendedName>
</protein>
<organism evidence="1 2">
    <name type="scientific">Rhodalgimonas zhirmunskyi</name>
    <dbReference type="NCBI Taxonomy" id="2964767"/>
    <lineage>
        <taxon>Bacteria</taxon>
        <taxon>Pseudomonadati</taxon>
        <taxon>Pseudomonadota</taxon>
        <taxon>Alphaproteobacteria</taxon>
        <taxon>Rhodobacterales</taxon>
        <taxon>Roseobacteraceae</taxon>
        <taxon>Rhodalgimonas</taxon>
    </lineage>
</organism>
<dbReference type="Proteomes" id="UP001227162">
    <property type="component" value="Unassembled WGS sequence"/>
</dbReference>
<dbReference type="AlphaFoldDB" id="A0AAJ1X4X3"/>
<keyword evidence="2" id="KW-1185">Reference proteome</keyword>
<proteinExistence type="predicted"/>
<name>A0AAJ1X4X3_9RHOB</name>
<sequence>MKIVFYLGHRKTGSTSLQQFLAQNSTRLLRNGILYPFVEASGMAYQLQKAIQGGDAAIELPIPVREAHSALAQKMLSENVPNWGCPVYYRHLPVSGQLLRMIQNQVDFLQPDALLLVSEVFSNFSEQSPDQIRRLADAFDADEKQIYICLRRPDEYLVAWHKQRLKFGSKLRPLRSDGLQPYFPTIHFDYAMCLEGWINTFPRAELSVRRYSDAYANGGSVGDFMAQTGLNFPDGLIPAKSLNRSIPHALLEIVRLSNAALPPPQAKSFRLSILGLSDDLEGLPSNNDVEMFGAENRERMMEHFAPVHDKLSKITGEIPFFPDLPDMAQLRPIPELEAVNAVLSQLDKRLVKRHFDQQGVEFLMELKNRGVHD</sequence>
<dbReference type="InterPro" id="IPR027417">
    <property type="entry name" value="P-loop_NTPase"/>
</dbReference>
<gene>
    <name evidence="1" type="ORF">NOI20_02535</name>
</gene>
<dbReference type="RefSeq" id="WP_317624586.1">
    <property type="nucleotide sequence ID" value="NZ_JANFFA010000001.1"/>
</dbReference>
<dbReference type="Gene3D" id="3.40.50.300">
    <property type="entry name" value="P-loop containing nucleotide triphosphate hydrolases"/>
    <property type="match status" value="1"/>
</dbReference>